<dbReference type="PATRIC" id="fig|178900.5.peg.2199"/>
<accession>A0A149QDD8</accession>
<gene>
    <name evidence="2" type="ORF">AD928_05870</name>
</gene>
<dbReference type="AlphaFoldDB" id="A0A149QDD8"/>
<proteinExistence type="predicted"/>
<evidence type="ECO:0000256" key="1">
    <source>
        <dbReference type="SAM" id="SignalP"/>
    </source>
</evidence>
<name>A0A149QDD8_9PROT</name>
<organism evidence="2 3">
    <name type="scientific">Acetobacter cerevisiae</name>
    <dbReference type="NCBI Taxonomy" id="178900"/>
    <lineage>
        <taxon>Bacteria</taxon>
        <taxon>Pseudomonadati</taxon>
        <taxon>Pseudomonadota</taxon>
        <taxon>Alphaproteobacteria</taxon>
        <taxon>Acetobacterales</taxon>
        <taxon>Acetobacteraceae</taxon>
        <taxon>Acetobacter</taxon>
    </lineage>
</organism>
<protein>
    <submittedName>
        <fullName evidence="2">Uncharacterized protein</fullName>
    </submittedName>
</protein>
<dbReference type="RefSeq" id="WP_062249019.1">
    <property type="nucleotide sequence ID" value="NZ_LHZA01000135.1"/>
</dbReference>
<dbReference type="Proteomes" id="UP000075473">
    <property type="component" value="Unassembled WGS sequence"/>
</dbReference>
<evidence type="ECO:0000313" key="2">
    <source>
        <dbReference type="EMBL" id="KXU95320.1"/>
    </source>
</evidence>
<dbReference type="EMBL" id="LHZA01000135">
    <property type="protein sequence ID" value="KXU95320.1"/>
    <property type="molecule type" value="Genomic_DNA"/>
</dbReference>
<keyword evidence="1" id="KW-0732">Signal</keyword>
<comment type="caution">
    <text evidence="2">The sequence shown here is derived from an EMBL/GenBank/DDBJ whole genome shotgun (WGS) entry which is preliminary data.</text>
</comment>
<reference evidence="2 3" key="1">
    <citation type="submission" date="2015-06" db="EMBL/GenBank/DDBJ databases">
        <title>Improved classification and identification of acetic acid bacteria using matrix-assisted laser desorption/ionization time-of-flight mass spectrometry; Gluconobacter nephelii and Gluconobacter uchimurae are later heterotypic synonyms of Gluconobacter japonicus and Gluconobacter oxydans, respectively.</title>
        <authorList>
            <person name="Li L."/>
            <person name="Cleenwerck I."/>
            <person name="De Vuyst L."/>
            <person name="Vandamme P."/>
        </authorList>
    </citation>
    <scope>NUCLEOTIDE SEQUENCE [LARGE SCALE GENOMIC DNA]</scope>
    <source>
        <strain evidence="2 3">LMG 1625</strain>
    </source>
</reference>
<evidence type="ECO:0000313" key="3">
    <source>
        <dbReference type="Proteomes" id="UP000075473"/>
    </source>
</evidence>
<feature type="signal peptide" evidence="1">
    <location>
        <begin position="1"/>
        <end position="23"/>
    </location>
</feature>
<feature type="chain" id="PRO_5007552248" evidence="1">
    <location>
        <begin position="24"/>
        <end position="207"/>
    </location>
</feature>
<sequence>MRKIIMMLGVATGLLGITGGAQAAPRPYNAAANAPAPQDSVTEAGSSLLRGYEQDGLTLQDDLKNQTLVISTDPATLHARALPSDGNNRYRIAMRDVLSAAASYAYLYFGLHQDADHLSVVANIQSDGLQQASMAGSTAEAEQPAMTFDIPRPSFPISPDTTPDAYSAQTISAILGGIDPAKTNIAAWLRSGLQASPQPSGAPTHTP</sequence>